<dbReference type="EMBL" id="CP085044">
    <property type="protein sequence ID" value="UZF17566.1"/>
    <property type="molecule type" value="Genomic_DNA"/>
</dbReference>
<evidence type="ECO:0000313" key="7">
    <source>
        <dbReference type="EMBL" id="CUV42125.1"/>
    </source>
</evidence>
<dbReference type="AlphaFoldDB" id="A0A0K1ZRY2"/>
<evidence type="ECO:0000313" key="4">
    <source>
        <dbReference type="EMBL" id="CUV20045.1"/>
    </source>
</evidence>
<dbReference type="Pfam" id="PF16747">
    <property type="entry name" value="Adhesin_E"/>
    <property type="match status" value="1"/>
</dbReference>
<evidence type="ECO:0000256" key="1">
    <source>
        <dbReference type="SAM" id="SignalP"/>
    </source>
</evidence>
<dbReference type="InterPro" id="IPR031939">
    <property type="entry name" value="Adhesin_E-like"/>
</dbReference>
<evidence type="ECO:0000313" key="6">
    <source>
        <dbReference type="EMBL" id="CUV37200.1"/>
    </source>
</evidence>
<dbReference type="Proteomes" id="UP000262427">
    <property type="component" value="Chromosome MP"/>
</dbReference>
<dbReference type="EMBL" id="LN899820">
    <property type="protein sequence ID" value="CUV57459.1"/>
    <property type="molecule type" value="Genomic_DNA"/>
</dbReference>
<evidence type="ECO:0000259" key="2">
    <source>
        <dbReference type="Pfam" id="PF16747"/>
    </source>
</evidence>
<accession>A0A0K1ZRY2</accession>
<organism evidence="5">
    <name type="scientific">Ralstonia solanacearum</name>
    <name type="common">Pseudomonas solanacearum</name>
    <dbReference type="NCBI Taxonomy" id="305"/>
    <lineage>
        <taxon>Bacteria</taxon>
        <taxon>Pseudomonadati</taxon>
        <taxon>Pseudomonadota</taxon>
        <taxon>Betaproteobacteria</taxon>
        <taxon>Burkholderiales</taxon>
        <taxon>Burkholderiaceae</taxon>
        <taxon>Ralstonia</taxon>
        <taxon>Ralstonia solanacearum species complex</taxon>
    </lineage>
</organism>
<reference evidence="10" key="4">
    <citation type="submission" date="2021-10" db="EMBL/GenBank/DDBJ databases">
        <title>Complete genome sequences of five Ralstonia solancearum strains isolated from sunflower.</title>
        <authorList>
            <person name="She X."/>
            <person name="He Z."/>
        </authorList>
    </citation>
    <scope>NUCLEOTIDE SEQUENCE</scope>
    <source>
        <strain evidence="10">RS638</strain>
        <plasmid evidence="10">p1</plasmid>
    </source>
</reference>
<dbReference type="EMBL" id="LN899826">
    <property type="protein sequence ID" value="CUV42125.1"/>
    <property type="molecule type" value="Genomic_DNA"/>
</dbReference>
<dbReference type="EMBL" id="CP025742">
    <property type="protein sequence ID" value="AYA48903.1"/>
    <property type="molecule type" value="Genomic_DNA"/>
</dbReference>
<keyword evidence="5" id="KW-0472">Membrane</keyword>
<feature type="signal peptide" evidence="1">
    <location>
        <begin position="1"/>
        <end position="29"/>
    </location>
</feature>
<dbReference type="EMBL" id="LN899821">
    <property type="protein sequence ID" value="CUV20045.1"/>
    <property type="molecule type" value="Genomic_DNA"/>
</dbReference>
<keyword evidence="5" id="KW-0812">Transmembrane</keyword>
<evidence type="ECO:0000313" key="12">
    <source>
        <dbReference type="Proteomes" id="UP001164049"/>
    </source>
</evidence>
<gene>
    <name evidence="10" type="ORF">LH706_18605</name>
    <name evidence="4" type="ORF">PSS4_v1_1310014</name>
    <name evidence="9" type="ORF">RD1301_v1_930005</name>
    <name evidence="3" type="ORF">RSP824_21085</name>
    <name evidence="5" type="ORF">RUN1744_v1_720014</name>
    <name evidence="8" type="ORF">RUN215_v1_1330007</name>
    <name evidence="6" type="ORF">TD1301_v1_2880015</name>
    <name evidence="7" type="ORF">TF3108_v1_1080014</name>
</gene>
<dbReference type="EMBL" id="LN899825">
    <property type="protein sequence ID" value="CUV37200.1"/>
    <property type="molecule type" value="Genomic_DNA"/>
</dbReference>
<name>A0A0K1ZRY2_RALSL</name>
<evidence type="ECO:0000313" key="8">
    <source>
        <dbReference type="EMBL" id="CUV57459.1"/>
    </source>
</evidence>
<evidence type="ECO:0000313" key="5">
    <source>
        <dbReference type="EMBL" id="CUV24741.1"/>
    </source>
</evidence>
<evidence type="ECO:0000313" key="11">
    <source>
        <dbReference type="Proteomes" id="UP000262427"/>
    </source>
</evidence>
<dbReference type="EMBL" id="LN899822">
    <property type="protein sequence ID" value="CUV60387.1"/>
    <property type="molecule type" value="Genomic_DNA"/>
</dbReference>
<feature type="chain" id="PRO_5014231778" evidence="1">
    <location>
        <begin position="30"/>
        <end position="175"/>
    </location>
</feature>
<reference evidence="3" key="2">
    <citation type="submission" date="2018-01" db="EMBL/GenBank/DDBJ databases">
        <title>Ralstonia pseudosolanacearum P824 infects blueberry.</title>
        <authorList>
            <person name="Bocsanczy A.M."/>
            <person name="Norman D.J."/>
        </authorList>
    </citation>
    <scope>NUCLEOTIDE SEQUENCE</scope>
    <source>
        <strain evidence="3">P824</strain>
    </source>
</reference>
<keyword evidence="1" id="KW-0732">Signal</keyword>
<keyword evidence="10" id="KW-0614">Plasmid</keyword>
<protein>
    <submittedName>
        <fullName evidence="5">Putative transmembrane protein</fullName>
    </submittedName>
</protein>
<feature type="domain" description="Surface-adhesin protein E-like" evidence="2">
    <location>
        <begin position="56"/>
        <end position="171"/>
    </location>
</feature>
<proteinExistence type="predicted"/>
<evidence type="ECO:0000313" key="9">
    <source>
        <dbReference type="EMBL" id="CUV60387.1"/>
    </source>
</evidence>
<reference evidence="5" key="1">
    <citation type="submission" date="2015-10" db="EMBL/GenBank/DDBJ databases">
        <authorList>
            <person name="Gilbert D.G."/>
        </authorList>
    </citation>
    <scope>NUCLEOTIDE SEQUENCE</scope>
    <source>
        <strain evidence="5">Phyl III-seqv23</strain>
    </source>
</reference>
<geneLocation type="plasmid" evidence="10 12">
    <name>p1</name>
</geneLocation>
<dbReference type="EMBL" id="LN899823">
    <property type="protein sequence ID" value="CUV24741.1"/>
    <property type="molecule type" value="Genomic_DNA"/>
</dbReference>
<evidence type="ECO:0000313" key="10">
    <source>
        <dbReference type="EMBL" id="UZF17566.1"/>
    </source>
</evidence>
<evidence type="ECO:0000313" key="3">
    <source>
        <dbReference type="EMBL" id="AYA48903.1"/>
    </source>
</evidence>
<dbReference type="PATRIC" id="fig|305.107.peg.2041"/>
<reference evidence="11" key="3">
    <citation type="submission" date="2018-01" db="EMBL/GenBank/DDBJ databases">
        <title>Raltonia solanacearum P824 infects blueberry.</title>
        <authorList>
            <person name="Bocsanczy A.M."/>
            <person name="Norman D.J."/>
        </authorList>
    </citation>
    <scope>NUCLEOTIDE SEQUENCE [LARGE SCALE GENOMIC DNA]</scope>
    <source>
        <strain evidence="11">P824</strain>
    </source>
</reference>
<sequence length="175" mass="18910">MKTGGWRRQGAIAAAVLAAAQWVSVPAFAQAASTREGMQAAASAPAPEPGGTDVRWRRFVGVNGVESYLDRQSVKPPAGADAEAPTVSFRLLRNVLPDFTIKTADGQPIRSSVKQVVLDCAHRSYTVIAQTLYRARNATGKPLYQIHYGNDAQSRVLREGSVFDWIAGRFCAPPR</sequence>